<dbReference type="STRING" id="1114924.SAMN05216258_103276"/>
<evidence type="ECO:0000313" key="12">
    <source>
        <dbReference type="Proteomes" id="UP000199377"/>
    </source>
</evidence>
<accession>A0A1I3EBK6</accession>
<dbReference type="Gene3D" id="1.10.3720.10">
    <property type="entry name" value="MetI-like"/>
    <property type="match status" value="1"/>
</dbReference>
<keyword evidence="5" id="KW-0571">Peptide transport</keyword>
<dbReference type="InterPro" id="IPR050366">
    <property type="entry name" value="BP-dependent_transpt_permease"/>
</dbReference>
<keyword evidence="12" id="KW-1185">Reference proteome</keyword>
<dbReference type="InterPro" id="IPR000515">
    <property type="entry name" value="MetI-like"/>
</dbReference>
<evidence type="ECO:0000256" key="3">
    <source>
        <dbReference type="ARBA" id="ARBA00022475"/>
    </source>
</evidence>
<reference evidence="11 12" key="1">
    <citation type="submission" date="2016-10" db="EMBL/GenBank/DDBJ databases">
        <authorList>
            <person name="de Groot N.N."/>
        </authorList>
    </citation>
    <scope>NUCLEOTIDE SEQUENCE [LARGE SCALE GENOMIC DNA]</scope>
    <source>
        <strain evidence="11 12">CGMCC 1.11030</strain>
    </source>
</reference>
<evidence type="ECO:0000256" key="2">
    <source>
        <dbReference type="ARBA" id="ARBA00022448"/>
    </source>
</evidence>
<dbReference type="CDD" id="cd06261">
    <property type="entry name" value="TM_PBP2"/>
    <property type="match status" value="1"/>
</dbReference>
<evidence type="ECO:0000256" key="4">
    <source>
        <dbReference type="ARBA" id="ARBA00022692"/>
    </source>
</evidence>
<dbReference type="Pfam" id="PF12911">
    <property type="entry name" value="OppC_N"/>
    <property type="match status" value="1"/>
</dbReference>
<keyword evidence="8 9" id="KW-0472">Membrane</keyword>
<dbReference type="AlphaFoldDB" id="A0A1I3EBK6"/>
<feature type="domain" description="ABC transmembrane type-1" evidence="10">
    <location>
        <begin position="105"/>
        <end position="293"/>
    </location>
</feature>
<keyword evidence="4 9" id="KW-0812">Transmembrane</keyword>
<dbReference type="Pfam" id="PF00528">
    <property type="entry name" value="BPD_transp_1"/>
    <property type="match status" value="1"/>
</dbReference>
<evidence type="ECO:0000313" key="11">
    <source>
        <dbReference type="EMBL" id="SFH96213.1"/>
    </source>
</evidence>
<dbReference type="PANTHER" id="PTHR43386">
    <property type="entry name" value="OLIGOPEPTIDE TRANSPORT SYSTEM PERMEASE PROTEIN APPC"/>
    <property type="match status" value="1"/>
</dbReference>
<gene>
    <name evidence="11" type="ORF">SAMN05216258_103276</name>
</gene>
<feature type="transmembrane region" description="Helical" evidence="9">
    <location>
        <begin position="43"/>
        <end position="66"/>
    </location>
</feature>
<dbReference type="GO" id="GO:0055085">
    <property type="term" value="P:transmembrane transport"/>
    <property type="evidence" value="ECO:0007669"/>
    <property type="project" value="InterPro"/>
</dbReference>
<organism evidence="11 12">
    <name type="scientific">Albimonas pacifica</name>
    <dbReference type="NCBI Taxonomy" id="1114924"/>
    <lineage>
        <taxon>Bacteria</taxon>
        <taxon>Pseudomonadati</taxon>
        <taxon>Pseudomonadota</taxon>
        <taxon>Alphaproteobacteria</taxon>
        <taxon>Rhodobacterales</taxon>
        <taxon>Paracoccaceae</taxon>
        <taxon>Albimonas</taxon>
    </lineage>
</organism>
<evidence type="ECO:0000259" key="10">
    <source>
        <dbReference type="PROSITE" id="PS50928"/>
    </source>
</evidence>
<proteinExistence type="inferred from homology"/>
<comment type="similarity">
    <text evidence="9">Belongs to the binding-protein-dependent transport system permease family.</text>
</comment>
<feature type="transmembrane region" description="Helical" evidence="9">
    <location>
        <begin position="271"/>
        <end position="292"/>
    </location>
</feature>
<dbReference type="InterPro" id="IPR035906">
    <property type="entry name" value="MetI-like_sf"/>
</dbReference>
<dbReference type="GO" id="GO:0015833">
    <property type="term" value="P:peptide transport"/>
    <property type="evidence" value="ECO:0007669"/>
    <property type="project" value="UniProtKB-KW"/>
</dbReference>
<keyword evidence="3" id="KW-1003">Cell membrane</keyword>
<keyword evidence="7 9" id="KW-1133">Transmembrane helix</keyword>
<evidence type="ECO:0000256" key="5">
    <source>
        <dbReference type="ARBA" id="ARBA00022856"/>
    </source>
</evidence>
<dbReference type="PANTHER" id="PTHR43386:SF1">
    <property type="entry name" value="D,D-DIPEPTIDE TRANSPORT SYSTEM PERMEASE PROTEIN DDPC-RELATED"/>
    <property type="match status" value="1"/>
</dbReference>
<protein>
    <submittedName>
        <fullName evidence="11">Peptide/nickel transport system permease protein</fullName>
    </submittedName>
</protein>
<keyword evidence="2 9" id="KW-0813">Transport</keyword>
<sequence length="307" mass="32503">MTDVATNPPQTAAAPAPAASGPAVEAVSPLRESLGIFLKNRPALVGTAILAIILLALLYGTFFVTADPYEIVWAPMTPPFEEPDYALLGTDYLGRDILAGLLTGGWPTLAVGAAAALLTVGIGILVGALSGFFGGWVDDLLMRVTEFFQVLPALLFAMVLVTLFSPSLATIAIAIGVVSWPQTARLTRAEFLRIRELEYVAAARSIGAKNSRIIFRVVLPNALPPLIVSATLTVGVAILFEAGLSFLGLGDPNTMSWGLMIGQNRGYLLEAWWPVTLPGLAIFLTVFAISLIGDGLNDAFNPKLRSR</sequence>
<evidence type="ECO:0000256" key="1">
    <source>
        <dbReference type="ARBA" id="ARBA00004651"/>
    </source>
</evidence>
<dbReference type="SUPFAM" id="SSF161098">
    <property type="entry name" value="MetI-like"/>
    <property type="match status" value="1"/>
</dbReference>
<keyword evidence="6" id="KW-0653">Protein transport</keyword>
<dbReference type="RefSeq" id="WP_425426150.1">
    <property type="nucleotide sequence ID" value="NZ_FOQH01000003.1"/>
</dbReference>
<feature type="transmembrane region" description="Helical" evidence="9">
    <location>
        <begin position="109"/>
        <end position="133"/>
    </location>
</feature>
<dbReference type="Proteomes" id="UP000199377">
    <property type="component" value="Unassembled WGS sequence"/>
</dbReference>
<name>A0A1I3EBK6_9RHOB</name>
<evidence type="ECO:0000256" key="9">
    <source>
        <dbReference type="RuleBase" id="RU363032"/>
    </source>
</evidence>
<evidence type="ECO:0000256" key="7">
    <source>
        <dbReference type="ARBA" id="ARBA00022989"/>
    </source>
</evidence>
<comment type="subcellular location">
    <subcellularLocation>
        <location evidence="1 9">Cell membrane</location>
        <topology evidence="1 9">Multi-pass membrane protein</topology>
    </subcellularLocation>
</comment>
<feature type="transmembrane region" description="Helical" evidence="9">
    <location>
        <begin position="154"/>
        <end position="178"/>
    </location>
</feature>
<dbReference type="GO" id="GO:0015031">
    <property type="term" value="P:protein transport"/>
    <property type="evidence" value="ECO:0007669"/>
    <property type="project" value="UniProtKB-KW"/>
</dbReference>
<dbReference type="PROSITE" id="PS50928">
    <property type="entry name" value="ABC_TM1"/>
    <property type="match status" value="1"/>
</dbReference>
<evidence type="ECO:0000256" key="8">
    <source>
        <dbReference type="ARBA" id="ARBA00023136"/>
    </source>
</evidence>
<dbReference type="InterPro" id="IPR025966">
    <property type="entry name" value="OppC_N"/>
</dbReference>
<evidence type="ECO:0000256" key="6">
    <source>
        <dbReference type="ARBA" id="ARBA00022927"/>
    </source>
</evidence>
<dbReference type="GO" id="GO:0005886">
    <property type="term" value="C:plasma membrane"/>
    <property type="evidence" value="ECO:0007669"/>
    <property type="project" value="UniProtKB-SubCell"/>
</dbReference>
<dbReference type="EMBL" id="FOQH01000003">
    <property type="protein sequence ID" value="SFH96213.1"/>
    <property type="molecule type" value="Genomic_DNA"/>
</dbReference>
<feature type="transmembrane region" description="Helical" evidence="9">
    <location>
        <begin position="226"/>
        <end position="250"/>
    </location>
</feature>